<feature type="non-terminal residue" evidence="1">
    <location>
        <position position="1"/>
    </location>
</feature>
<protein>
    <recommendedName>
        <fullName evidence="3">CBM2 domain-containing protein</fullName>
    </recommendedName>
</protein>
<evidence type="ECO:0000313" key="1">
    <source>
        <dbReference type="EMBL" id="NKY41266.1"/>
    </source>
</evidence>
<evidence type="ECO:0008006" key="3">
    <source>
        <dbReference type="Google" id="ProtNLM"/>
    </source>
</evidence>
<accession>A0ABX1K4I0</accession>
<proteinExistence type="predicted"/>
<gene>
    <name evidence="1" type="ORF">HGA02_17590</name>
</gene>
<name>A0ABX1K4I0_9CELL</name>
<comment type="caution">
    <text evidence="1">The sequence shown here is derived from an EMBL/GenBank/DDBJ whole genome shotgun (WGS) entry which is preliminary data.</text>
</comment>
<dbReference type="Proteomes" id="UP000777774">
    <property type="component" value="Unassembled WGS sequence"/>
</dbReference>
<sequence length="162" mass="17047">ATVGADGSFSATVPAYAASGDLATRVVVGGWAVPAAWSAPVSCVAVDDPTRTCEVRWTVTSGTVNVLFWSYRYVRVAWTVTSPSTTANVTWRVTFDTSALAPFVPERIRRTDTVAAMPTACATLPAFTLQGGTPVGGATSASGSFQLDERLLLDVYDSYPLC</sequence>
<reference evidence="1 2" key="1">
    <citation type="submission" date="2020-04" db="EMBL/GenBank/DDBJ databases">
        <title>MicrobeNet Type strains.</title>
        <authorList>
            <person name="Nicholson A.C."/>
        </authorList>
    </citation>
    <scope>NUCLEOTIDE SEQUENCE [LARGE SCALE GENOMIC DNA]</scope>
    <source>
        <strain evidence="1 2">ATCC BAA-787</strain>
    </source>
</reference>
<evidence type="ECO:0000313" key="2">
    <source>
        <dbReference type="Proteomes" id="UP000777774"/>
    </source>
</evidence>
<keyword evidence="2" id="KW-1185">Reference proteome</keyword>
<dbReference type="EMBL" id="JAAXOY010000641">
    <property type="protein sequence ID" value="NKY41266.1"/>
    <property type="molecule type" value="Genomic_DNA"/>
</dbReference>
<dbReference type="RefSeq" id="WP_168680526.1">
    <property type="nucleotide sequence ID" value="NZ_JAAXOY010000641.1"/>
</dbReference>
<organism evidence="1 2">
    <name type="scientific">Cellulomonas septica</name>
    <dbReference type="NCBI Taxonomy" id="285080"/>
    <lineage>
        <taxon>Bacteria</taxon>
        <taxon>Bacillati</taxon>
        <taxon>Actinomycetota</taxon>
        <taxon>Actinomycetes</taxon>
        <taxon>Micrococcales</taxon>
        <taxon>Cellulomonadaceae</taxon>
        <taxon>Cellulomonas</taxon>
    </lineage>
</organism>